<dbReference type="EMBL" id="BRZM01000014">
    <property type="protein sequence ID" value="GLD52539.1"/>
    <property type="molecule type" value="Genomic_DNA"/>
</dbReference>
<evidence type="ECO:0000313" key="2">
    <source>
        <dbReference type="EMBL" id="GLD52539.1"/>
    </source>
</evidence>
<gene>
    <name evidence="2" type="ORF">AKAME5_000542600</name>
</gene>
<dbReference type="SUPFAM" id="SSF81321">
    <property type="entry name" value="Family A G protein-coupled receptor-like"/>
    <property type="match status" value="1"/>
</dbReference>
<keyword evidence="1" id="KW-0812">Transmembrane</keyword>
<evidence type="ECO:0000313" key="3">
    <source>
        <dbReference type="Proteomes" id="UP001279410"/>
    </source>
</evidence>
<feature type="transmembrane region" description="Helical" evidence="1">
    <location>
        <begin position="37"/>
        <end position="58"/>
    </location>
</feature>
<accession>A0AAD3MER2</accession>
<keyword evidence="2" id="KW-0675">Receptor</keyword>
<keyword evidence="1" id="KW-0472">Membrane</keyword>
<protein>
    <submittedName>
        <fullName evidence="2">Adenosine receptor A2a</fullName>
    </submittedName>
</protein>
<dbReference type="AlphaFoldDB" id="A0AAD3MER2"/>
<name>A0AAD3MER2_LATJO</name>
<comment type="caution">
    <text evidence="2">The sequence shown here is derived from an EMBL/GenBank/DDBJ whole genome shotgun (WGS) entry which is preliminary data.</text>
</comment>
<dbReference type="Gene3D" id="1.20.1070.10">
    <property type="entry name" value="Rhodopsin 7-helix transmembrane proteins"/>
    <property type="match status" value="1"/>
</dbReference>
<evidence type="ECO:0000256" key="1">
    <source>
        <dbReference type="SAM" id="Phobius"/>
    </source>
</evidence>
<sequence length="178" mass="20295">MMANYNVPKAVTVPALDLMKCLFEKVVVMEYGLLQLFLPRTNSLLLMLAIYLCIFMAAKSPAQADRGGSSWEKSLTLQKEVRRPRVSGHHRGLFAVCWLPCTSSNYFTLFCPPVCSSSSLDQHIWPVSSLMPTLWSTFIMPTEWSSDKPSVDYRRHVWAAGACLRWQHHRQLHSGQHL</sequence>
<proteinExistence type="predicted"/>
<reference evidence="2" key="1">
    <citation type="submission" date="2022-08" db="EMBL/GenBank/DDBJ databases">
        <title>Genome sequencing of akame (Lates japonicus).</title>
        <authorList>
            <person name="Hashiguchi Y."/>
            <person name="Takahashi H."/>
        </authorList>
    </citation>
    <scope>NUCLEOTIDE SEQUENCE</scope>
    <source>
        <strain evidence="2">Kochi</strain>
    </source>
</reference>
<dbReference type="Proteomes" id="UP001279410">
    <property type="component" value="Unassembled WGS sequence"/>
</dbReference>
<keyword evidence="3" id="KW-1185">Reference proteome</keyword>
<organism evidence="2 3">
    <name type="scientific">Lates japonicus</name>
    <name type="common">Japanese lates</name>
    <dbReference type="NCBI Taxonomy" id="270547"/>
    <lineage>
        <taxon>Eukaryota</taxon>
        <taxon>Metazoa</taxon>
        <taxon>Chordata</taxon>
        <taxon>Craniata</taxon>
        <taxon>Vertebrata</taxon>
        <taxon>Euteleostomi</taxon>
        <taxon>Actinopterygii</taxon>
        <taxon>Neopterygii</taxon>
        <taxon>Teleostei</taxon>
        <taxon>Neoteleostei</taxon>
        <taxon>Acanthomorphata</taxon>
        <taxon>Carangaria</taxon>
        <taxon>Carangaria incertae sedis</taxon>
        <taxon>Centropomidae</taxon>
        <taxon>Lates</taxon>
    </lineage>
</organism>
<keyword evidence="1" id="KW-1133">Transmembrane helix</keyword>